<organism evidence="2 3">
    <name type="scientific">Lineolata rhizophorae</name>
    <dbReference type="NCBI Taxonomy" id="578093"/>
    <lineage>
        <taxon>Eukaryota</taxon>
        <taxon>Fungi</taxon>
        <taxon>Dikarya</taxon>
        <taxon>Ascomycota</taxon>
        <taxon>Pezizomycotina</taxon>
        <taxon>Dothideomycetes</taxon>
        <taxon>Dothideomycetes incertae sedis</taxon>
        <taxon>Lineolatales</taxon>
        <taxon>Lineolataceae</taxon>
        <taxon>Lineolata</taxon>
    </lineage>
</organism>
<evidence type="ECO:0000313" key="2">
    <source>
        <dbReference type="EMBL" id="KAF2462018.1"/>
    </source>
</evidence>
<feature type="region of interest" description="Disordered" evidence="1">
    <location>
        <begin position="1"/>
        <end position="53"/>
    </location>
</feature>
<name>A0A6A6PDG3_9PEZI</name>
<protein>
    <submittedName>
        <fullName evidence="2">Uncharacterized protein</fullName>
    </submittedName>
</protein>
<keyword evidence="3" id="KW-1185">Reference proteome</keyword>
<dbReference type="Proteomes" id="UP000799766">
    <property type="component" value="Unassembled WGS sequence"/>
</dbReference>
<dbReference type="CDD" id="cd00303">
    <property type="entry name" value="retropepsin_like"/>
    <property type="match status" value="1"/>
</dbReference>
<dbReference type="InterPro" id="IPR021109">
    <property type="entry name" value="Peptidase_aspartic_dom_sf"/>
</dbReference>
<dbReference type="Gene3D" id="2.40.70.10">
    <property type="entry name" value="Acid Proteases"/>
    <property type="match status" value="1"/>
</dbReference>
<dbReference type="EMBL" id="MU001670">
    <property type="protein sequence ID" value="KAF2462018.1"/>
    <property type="molecule type" value="Genomic_DNA"/>
</dbReference>
<accession>A0A6A6PDG3</accession>
<dbReference type="AlphaFoldDB" id="A0A6A6PDG3"/>
<feature type="compositionally biased region" description="Basic and acidic residues" evidence="1">
    <location>
        <begin position="15"/>
        <end position="43"/>
    </location>
</feature>
<evidence type="ECO:0000313" key="3">
    <source>
        <dbReference type="Proteomes" id="UP000799766"/>
    </source>
</evidence>
<evidence type="ECO:0000256" key="1">
    <source>
        <dbReference type="SAM" id="MobiDB-lite"/>
    </source>
</evidence>
<dbReference type="OrthoDB" id="10274540at2759"/>
<gene>
    <name evidence="2" type="ORF">BDY21DRAFT_368157</name>
</gene>
<reference evidence="2" key="1">
    <citation type="journal article" date="2020" name="Stud. Mycol.">
        <title>101 Dothideomycetes genomes: a test case for predicting lifestyles and emergence of pathogens.</title>
        <authorList>
            <person name="Haridas S."/>
            <person name="Albert R."/>
            <person name="Binder M."/>
            <person name="Bloem J."/>
            <person name="Labutti K."/>
            <person name="Salamov A."/>
            <person name="Andreopoulos B."/>
            <person name="Baker S."/>
            <person name="Barry K."/>
            <person name="Bills G."/>
            <person name="Bluhm B."/>
            <person name="Cannon C."/>
            <person name="Castanera R."/>
            <person name="Culley D."/>
            <person name="Daum C."/>
            <person name="Ezra D."/>
            <person name="Gonzalez J."/>
            <person name="Henrissat B."/>
            <person name="Kuo A."/>
            <person name="Liang C."/>
            <person name="Lipzen A."/>
            <person name="Lutzoni F."/>
            <person name="Magnuson J."/>
            <person name="Mondo S."/>
            <person name="Nolan M."/>
            <person name="Ohm R."/>
            <person name="Pangilinan J."/>
            <person name="Park H.-J."/>
            <person name="Ramirez L."/>
            <person name="Alfaro M."/>
            <person name="Sun H."/>
            <person name="Tritt A."/>
            <person name="Yoshinaga Y."/>
            <person name="Zwiers L.-H."/>
            <person name="Turgeon B."/>
            <person name="Goodwin S."/>
            <person name="Spatafora J."/>
            <person name="Crous P."/>
            <person name="Grigoriev I."/>
        </authorList>
    </citation>
    <scope>NUCLEOTIDE SEQUENCE</scope>
    <source>
        <strain evidence="2">ATCC 16933</strain>
    </source>
</reference>
<sequence>MSSASSDTLHKSSRRPSEPAEPMKPEKTEPVKSEETAPPKPEETVSDETDPKQVVMRATMASASSAKAREQMDERECSRRRAAITRLRLFLYNHFWWIPGFRLSREEALQQVVERDPYTMYLTTEKKDGTKVNLLAKMDTGADGNFIADDLVKELGLWDEVERHGGRKWLTLDGGHLPTIGTIRLKYSAGKRNFPMESDSCTLFHVLEEEREAQDIVLGGPALSEAHCLTIDPAFDVKPRYKVITREPEKGAILCTERGRGAKGKVVFIPKKPGGKK</sequence>
<proteinExistence type="predicted"/>